<protein>
    <submittedName>
        <fullName evidence="2">Unannotated protein</fullName>
    </submittedName>
</protein>
<dbReference type="EMBL" id="CAFBLT010000001">
    <property type="protein sequence ID" value="CAB4874933.1"/>
    <property type="molecule type" value="Genomic_DNA"/>
</dbReference>
<dbReference type="InterPro" id="IPR018931">
    <property type="entry name" value="DUF2520"/>
</dbReference>
<dbReference type="EMBL" id="CAFABE010000011">
    <property type="protein sequence ID" value="CAB4820883.1"/>
    <property type="molecule type" value="Genomic_DNA"/>
</dbReference>
<proteinExistence type="predicted"/>
<dbReference type="InterPro" id="IPR036291">
    <property type="entry name" value="NAD(P)-bd_dom_sf"/>
</dbReference>
<evidence type="ECO:0000259" key="1">
    <source>
        <dbReference type="Pfam" id="PF10728"/>
    </source>
</evidence>
<dbReference type="Pfam" id="PF10728">
    <property type="entry name" value="DUF2520"/>
    <property type="match status" value="1"/>
</dbReference>
<dbReference type="InterPro" id="IPR037108">
    <property type="entry name" value="TM1727-like_C_sf"/>
</dbReference>
<reference evidence="2" key="1">
    <citation type="submission" date="2020-05" db="EMBL/GenBank/DDBJ databases">
        <authorList>
            <person name="Chiriac C."/>
            <person name="Salcher M."/>
            <person name="Ghai R."/>
            <person name="Kavagutti S V."/>
        </authorList>
    </citation>
    <scope>NUCLEOTIDE SEQUENCE</scope>
</reference>
<evidence type="ECO:0000313" key="3">
    <source>
        <dbReference type="EMBL" id="CAB4874933.1"/>
    </source>
</evidence>
<organism evidence="2">
    <name type="scientific">freshwater metagenome</name>
    <dbReference type="NCBI Taxonomy" id="449393"/>
    <lineage>
        <taxon>unclassified sequences</taxon>
        <taxon>metagenomes</taxon>
        <taxon>ecological metagenomes</taxon>
    </lineage>
</organism>
<evidence type="ECO:0000313" key="2">
    <source>
        <dbReference type="EMBL" id="CAB4820883.1"/>
    </source>
</evidence>
<dbReference type="Gene3D" id="3.40.50.720">
    <property type="entry name" value="NAD(P)-binding Rossmann-like Domain"/>
    <property type="match status" value="1"/>
</dbReference>
<dbReference type="SUPFAM" id="SSF48179">
    <property type="entry name" value="6-phosphogluconate dehydrogenase C-terminal domain-like"/>
    <property type="match status" value="1"/>
</dbReference>
<dbReference type="SUPFAM" id="SSF51735">
    <property type="entry name" value="NAD(P)-binding Rossmann-fold domains"/>
    <property type="match status" value="1"/>
</dbReference>
<name>A0A6J6ZK48_9ZZZZ</name>
<dbReference type="PANTHER" id="PTHR40459:SF1">
    <property type="entry name" value="CONSERVED HYPOTHETICAL ALANINE AND LEUCINE RICH PROTEIN"/>
    <property type="match status" value="1"/>
</dbReference>
<dbReference type="EMBL" id="CAFBPM010000001">
    <property type="protein sequence ID" value="CAB5006045.1"/>
    <property type="molecule type" value="Genomic_DNA"/>
</dbReference>
<evidence type="ECO:0000313" key="4">
    <source>
        <dbReference type="EMBL" id="CAB5006045.1"/>
    </source>
</evidence>
<dbReference type="PANTHER" id="PTHR40459">
    <property type="entry name" value="CONSERVED HYPOTHETICAL ALANINE AND LEUCINE RICH PROTEIN"/>
    <property type="match status" value="1"/>
</dbReference>
<dbReference type="AlphaFoldDB" id="A0A6J6ZK48"/>
<gene>
    <name evidence="2" type="ORF">UFOPK3164_00405</name>
    <name evidence="3" type="ORF">UFOPK3427_01064</name>
    <name evidence="4" type="ORF">UFOPK4112_00022</name>
</gene>
<feature type="domain" description="DUF2520" evidence="1">
    <location>
        <begin position="119"/>
        <end position="225"/>
    </location>
</feature>
<dbReference type="InterPro" id="IPR008927">
    <property type="entry name" value="6-PGluconate_DH-like_C_sf"/>
</dbReference>
<accession>A0A6J6ZK48</accession>
<sequence length="263" mass="27623">MAQVLIIGAGRAGSSMARALREVGHEVEGPVGRGFHYEEIDDRFNVVMVATSDDAIASVSSKIPASPNRVVVHLSGSLGLDVLNSHPRRGAIHPLVPLPTVELGSHRLLSGISFAVAGDEIVQEIVTSLHGNIVAVADEDRARYHAAACVAANHVVAVMGQVERIAESAGLSVDAFLDLARAAIDDVARFGARNALTGPASRGDWATLERHLDAIDVSEHAGYRAGVGMALDLITTRDVIEVLDEPVDEMPEVRSPSGTSLVG</sequence>
<dbReference type="Gene3D" id="1.10.1040.20">
    <property type="entry name" value="ProC-like, C-terminal domain"/>
    <property type="match status" value="1"/>
</dbReference>